<feature type="domain" description="PLD phosphodiesterase" evidence="2">
    <location>
        <begin position="288"/>
        <end position="315"/>
    </location>
</feature>
<dbReference type="SUPFAM" id="SSF56024">
    <property type="entry name" value="Phospholipase D/nuclease"/>
    <property type="match status" value="2"/>
</dbReference>
<evidence type="ECO:0000313" key="3">
    <source>
        <dbReference type="EMBL" id="GMK55205.1"/>
    </source>
</evidence>
<reference evidence="3" key="1">
    <citation type="journal article" date="2023" name="BMC Genomics">
        <title>Chromosome-level genome assemblies of Cutaneotrichosporon spp. (Trichosporonales, Basidiomycota) reveal imbalanced evolution between nucleotide sequences and chromosome synteny.</title>
        <authorList>
            <person name="Kobayashi Y."/>
            <person name="Kayamori A."/>
            <person name="Aoki K."/>
            <person name="Shiwa Y."/>
            <person name="Matsutani M."/>
            <person name="Fujita N."/>
            <person name="Sugita T."/>
            <person name="Iwasaki W."/>
            <person name="Tanaka N."/>
            <person name="Takashima M."/>
        </authorList>
    </citation>
    <scope>NUCLEOTIDE SEQUENCE</scope>
    <source>
        <strain evidence="3">HIS016</strain>
    </source>
</reference>
<dbReference type="InterPro" id="IPR025202">
    <property type="entry name" value="PLD-like_dom"/>
</dbReference>
<dbReference type="AlphaFoldDB" id="A0AAD3Y9P7"/>
<proteinExistence type="predicted"/>
<reference evidence="3" key="2">
    <citation type="submission" date="2023-06" db="EMBL/GenBank/DDBJ databases">
        <authorList>
            <person name="Kobayashi Y."/>
            <person name="Kayamori A."/>
            <person name="Aoki K."/>
            <person name="Shiwa Y."/>
            <person name="Fujita N."/>
            <person name="Sugita T."/>
            <person name="Iwasaki W."/>
            <person name="Tanaka N."/>
            <person name="Takashima M."/>
        </authorList>
    </citation>
    <scope>NUCLEOTIDE SEQUENCE</scope>
    <source>
        <strain evidence="3">HIS016</strain>
    </source>
</reference>
<accession>A0AAD3Y9P7</accession>
<feature type="region of interest" description="Disordered" evidence="1">
    <location>
        <begin position="466"/>
        <end position="486"/>
    </location>
</feature>
<organism evidence="3 4">
    <name type="scientific">Cutaneotrichosporon spelunceum</name>
    <dbReference type="NCBI Taxonomy" id="1672016"/>
    <lineage>
        <taxon>Eukaryota</taxon>
        <taxon>Fungi</taxon>
        <taxon>Dikarya</taxon>
        <taxon>Basidiomycota</taxon>
        <taxon>Agaricomycotina</taxon>
        <taxon>Tremellomycetes</taxon>
        <taxon>Trichosporonales</taxon>
        <taxon>Trichosporonaceae</taxon>
        <taxon>Cutaneotrichosporon</taxon>
    </lineage>
</organism>
<feature type="compositionally biased region" description="Polar residues" evidence="1">
    <location>
        <begin position="31"/>
        <end position="50"/>
    </location>
</feature>
<dbReference type="Proteomes" id="UP001222932">
    <property type="component" value="Unassembled WGS sequence"/>
</dbReference>
<comment type="caution">
    <text evidence="3">The sequence shown here is derived from an EMBL/GenBank/DDBJ whole genome shotgun (WGS) entry which is preliminary data.</text>
</comment>
<dbReference type="PROSITE" id="PS50035">
    <property type="entry name" value="PLD"/>
    <property type="match status" value="1"/>
</dbReference>
<evidence type="ECO:0000256" key="1">
    <source>
        <dbReference type="SAM" id="MobiDB-lite"/>
    </source>
</evidence>
<dbReference type="Gene3D" id="3.30.870.10">
    <property type="entry name" value="Endonuclease Chain A"/>
    <property type="match status" value="2"/>
</dbReference>
<dbReference type="CDD" id="cd00138">
    <property type="entry name" value="PLDc_SF"/>
    <property type="match status" value="1"/>
</dbReference>
<dbReference type="EMBL" id="BTCM01000002">
    <property type="protein sequence ID" value="GMK55205.1"/>
    <property type="molecule type" value="Genomic_DNA"/>
</dbReference>
<dbReference type="InterPro" id="IPR001736">
    <property type="entry name" value="PLipase_D/transphosphatidylase"/>
</dbReference>
<feature type="region of interest" description="Disordered" evidence="1">
    <location>
        <begin position="1"/>
        <end position="65"/>
    </location>
</feature>
<name>A0AAD3Y9P7_9TREE</name>
<dbReference type="GO" id="GO:0032049">
    <property type="term" value="P:cardiolipin biosynthetic process"/>
    <property type="evidence" value="ECO:0007669"/>
    <property type="project" value="UniProtKB-ARBA"/>
</dbReference>
<sequence>MDNRALDSRALDQVPHAPTTPDETVYPPTMRNGSTSSAHNHSTAVTQSASQEKDDAGPLPPPKTLAGYMAENPNKSVASAMADLFPKSEPFSRFTTRLHAKHSVIKGLTEKELVLLESQGPEIRRRAGWKLKGEEGDGVQVSELFWKMYLSCLPTIERDPLAGYTSPDLLGSTTTMPLSIISLIPDIMKHYRDVIVRAQHEVFLATNYWQPSDSVNTVTESLKELSARVQKEGRPKVVVKVMYDRGSWEHLWNAHAPVQPSVYTKLDLPDPKDVPGLHIQVINFHKVLLGTFHVKFLIVDRKVVLLNSCNIQDRPNLEMMTHLEGPVVDSFYDVALHCWYNKLEPPLPCVTKPYEPPRDADGNVRYLFRDHNPYFREIEVLKAARAARKLLRAQTQQIDDENRDLDAHPTYDRLMESIRSAMAGPRQTFAHNKEELANRFAHGRAEVAHRGSTAMKEMRAYGERIGMNFGSRPGSRRTSMTDPDNRYHYRDEETATITATNKLITKPVPSDAPTSPRLSEFPVKSQTYSQTGHNGPFHHEDDDTTTTVNSSRRQSFHSAHEALSHDGHGPPMTAEYNERIISERMVESPDVDLKAVEETPEREGQDDPFPTPNGPLVSKSLPADRPSAPFPKYSPFGDETASNSAHGGMMANGGATPRRSFHWQDDLQSGSQSPLYMPRMSMDEEVPPGRGTRRMFKLSKRFNAGALSDAWATVEDSDELDNFRAHRIHAPHAPFPIAMNAAWLAGCRYAQHKVFIQTPTFNARPLVRAVKHACRRGVEVILFLDLGFNDMAESIMFQGGTNEQVVDRLYKKLSKEGNSQYLKVYWYTSKDQIRPLNAIIKQRNCHIKFAAYDDEVMIMGNANGDTQSVFHSGEVNIMIDNKQVVAEVMDTLMSNQNTLQYGGVQADGVWRDGENKTLAHYGATGGGGFLSGVKAFIRFAKTAAK</sequence>
<feature type="compositionally biased region" description="Basic and acidic residues" evidence="1">
    <location>
        <begin position="558"/>
        <end position="568"/>
    </location>
</feature>
<feature type="compositionally biased region" description="Basic and acidic residues" evidence="1">
    <location>
        <begin position="589"/>
        <end position="605"/>
    </location>
</feature>
<feature type="compositionally biased region" description="Polar residues" evidence="1">
    <location>
        <begin position="545"/>
        <end position="557"/>
    </location>
</feature>
<feature type="region of interest" description="Disordered" evidence="1">
    <location>
        <begin position="589"/>
        <end position="691"/>
    </location>
</feature>
<dbReference type="PANTHER" id="PTHR21248:SF22">
    <property type="entry name" value="PHOSPHOLIPASE D"/>
    <property type="match status" value="1"/>
</dbReference>
<feature type="compositionally biased region" description="Polar residues" evidence="1">
    <location>
        <begin position="524"/>
        <end position="533"/>
    </location>
</feature>
<dbReference type="PANTHER" id="PTHR21248">
    <property type="entry name" value="CARDIOLIPIN SYNTHASE"/>
    <property type="match status" value="1"/>
</dbReference>
<gene>
    <name evidence="3" type="ORF">CspeluHIS016_0202610</name>
</gene>
<protein>
    <recommendedName>
        <fullName evidence="2">PLD phosphodiesterase domain-containing protein</fullName>
    </recommendedName>
</protein>
<feature type="region of interest" description="Disordered" evidence="1">
    <location>
        <begin position="499"/>
        <end position="573"/>
    </location>
</feature>
<feature type="compositionally biased region" description="Basic and acidic residues" evidence="1">
    <location>
        <begin position="1"/>
        <end position="10"/>
    </location>
</feature>
<evidence type="ECO:0000313" key="4">
    <source>
        <dbReference type="Proteomes" id="UP001222932"/>
    </source>
</evidence>
<keyword evidence="4" id="KW-1185">Reference proteome</keyword>
<evidence type="ECO:0000259" key="2">
    <source>
        <dbReference type="PROSITE" id="PS50035"/>
    </source>
</evidence>
<dbReference type="GO" id="GO:0030572">
    <property type="term" value="F:phosphatidyltransferase activity"/>
    <property type="evidence" value="ECO:0007669"/>
    <property type="project" value="UniProtKB-ARBA"/>
</dbReference>
<dbReference type="Pfam" id="PF13091">
    <property type="entry name" value="PLDc_2"/>
    <property type="match status" value="1"/>
</dbReference>